<evidence type="ECO:0000256" key="8">
    <source>
        <dbReference type="ARBA" id="ARBA00023049"/>
    </source>
</evidence>
<evidence type="ECO:0000256" key="3">
    <source>
        <dbReference type="ARBA" id="ARBA00022670"/>
    </source>
</evidence>
<keyword evidence="13" id="KW-1185">Reference proteome</keyword>
<dbReference type="PANTHER" id="PTHR47466:SF1">
    <property type="entry name" value="METALLOPROTEASE MEP1 (AFU_ORTHOLOGUE AFUA_1G07730)-RELATED"/>
    <property type="match status" value="1"/>
</dbReference>
<evidence type="ECO:0000313" key="13">
    <source>
        <dbReference type="Proteomes" id="UP001628179"/>
    </source>
</evidence>
<sequence length="311" mass="35007">MYFRQLVAGLLAASPALAQEVHKCGGHNELAELQAQVGNLGSRLRSLRARQDYPVPPTVDLVVHVTAPSTRREDGYLSKAEVAEQVRIIKELYGPTKLTFNYDETKLHYHVDSRWQGEKTTISQFNPILEEYHIGDYRTLNLYFYNNTHQGYGGGCRNPWTEAQKGVPPETRLKQDGCVISTYTINGSSHPFMNRGKTAVHEIGHWFGLFHPFEDGGIQATPISPPDTCWAGNPDDHVVDTPKTRQGVSGSCDNTSNTCNRNAEGDNPILDPIENYMMYTSDDCQSRFTEGQIKRMYQIYHDYRVNATMSG</sequence>
<protein>
    <recommendedName>
        <fullName evidence="11">Peptidase M43 pregnancy-associated plasma-A domain-containing protein</fullName>
    </recommendedName>
</protein>
<evidence type="ECO:0000256" key="10">
    <source>
        <dbReference type="SAM" id="SignalP"/>
    </source>
</evidence>
<keyword evidence="3" id="KW-0645">Protease</keyword>
<keyword evidence="6" id="KW-0378">Hydrolase</keyword>
<dbReference type="Gene3D" id="3.40.390.10">
    <property type="entry name" value="Collagenase (Catalytic Domain)"/>
    <property type="match status" value="1"/>
</dbReference>
<keyword evidence="4" id="KW-0479">Metal-binding</keyword>
<evidence type="ECO:0000256" key="5">
    <source>
        <dbReference type="ARBA" id="ARBA00022729"/>
    </source>
</evidence>
<dbReference type="InterPro" id="IPR024079">
    <property type="entry name" value="MetalloPept_cat_dom_sf"/>
</dbReference>
<keyword evidence="5 10" id="KW-0732">Signal</keyword>
<feature type="domain" description="Peptidase M43 pregnancy-associated plasma-A" evidence="11">
    <location>
        <begin position="193"/>
        <end position="298"/>
    </location>
</feature>
<feature type="chain" id="PRO_5045360905" description="Peptidase M43 pregnancy-associated plasma-A domain-containing protein" evidence="10">
    <location>
        <begin position="19"/>
        <end position="311"/>
    </location>
</feature>
<dbReference type="RefSeq" id="XP_070919679.1">
    <property type="nucleotide sequence ID" value="XM_071063578.1"/>
</dbReference>
<gene>
    <name evidence="12" type="ORF">MFIFM68171_08158</name>
</gene>
<evidence type="ECO:0000256" key="1">
    <source>
        <dbReference type="ARBA" id="ARBA00003174"/>
    </source>
</evidence>
<feature type="signal peptide" evidence="10">
    <location>
        <begin position="1"/>
        <end position="18"/>
    </location>
</feature>
<dbReference type="InterPro" id="IPR008754">
    <property type="entry name" value="Peptidase_M43"/>
</dbReference>
<keyword evidence="8" id="KW-0482">Metalloprotease</keyword>
<dbReference type="PANTHER" id="PTHR47466">
    <property type="match status" value="1"/>
</dbReference>
<organism evidence="12 13">
    <name type="scientific">Madurella fahalii</name>
    <dbReference type="NCBI Taxonomy" id="1157608"/>
    <lineage>
        <taxon>Eukaryota</taxon>
        <taxon>Fungi</taxon>
        <taxon>Dikarya</taxon>
        <taxon>Ascomycota</taxon>
        <taxon>Pezizomycotina</taxon>
        <taxon>Sordariomycetes</taxon>
        <taxon>Sordariomycetidae</taxon>
        <taxon>Sordariales</taxon>
        <taxon>Sordariales incertae sedis</taxon>
        <taxon>Madurella</taxon>
    </lineage>
</organism>
<evidence type="ECO:0000313" key="12">
    <source>
        <dbReference type="EMBL" id="GAB1317948.1"/>
    </source>
</evidence>
<keyword evidence="7" id="KW-0862">Zinc</keyword>
<name>A0ABQ0GJK4_9PEZI</name>
<evidence type="ECO:0000256" key="7">
    <source>
        <dbReference type="ARBA" id="ARBA00022833"/>
    </source>
</evidence>
<evidence type="ECO:0000256" key="4">
    <source>
        <dbReference type="ARBA" id="ARBA00022723"/>
    </source>
</evidence>
<comment type="function">
    <text evidence="1">Secreted metalloproteinase that allows assimilation of proteinaceous substrates.</text>
</comment>
<dbReference type="GeneID" id="98178901"/>
<comment type="caution">
    <text evidence="12">The sequence shown here is derived from an EMBL/GenBank/DDBJ whole genome shotgun (WGS) entry which is preliminary data.</text>
</comment>
<comment type="similarity">
    <text evidence="2">Belongs to the peptidase M43B family.</text>
</comment>
<dbReference type="SUPFAM" id="SSF55486">
    <property type="entry name" value="Metalloproteases ('zincins'), catalytic domain"/>
    <property type="match status" value="1"/>
</dbReference>
<dbReference type="EMBL" id="BAAFSV010000004">
    <property type="protein sequence ID" value="GAB1317948.1"/>
    <property type="molecule type" value="Genomic_DNA"/>
</dbReference>
<proteinExistence type="inferred from homology"/>
<accession>A0ABQ0GJK4</accession>
<evidence type="ECO:0000256" key="6">
    <source>
        <dbReference type="ARBA" id="ARBA00022801"/>
    </source>
</evidence>
<evidence type="ECO:0000256" key="9">
    <source>
        <dbReference type="ARBA" id="ARBA00023157"/>
    </source>
</evidence>
<evidence type="ECO:0000256" key="2">
    <source>
        <dbReference type="ARBA" id="ARBA00008721"/>
    </source>
</evidence>
<keyword evidence="9" id="KW-1015">Disulfide bond</keyword>
<dbReference type="Pfam" id="PF05572">
    <property type="entry name" value="Peptidase_M43"/>
    <property type="match status" value="1"/>
</dbReference>
<evidence type="ECO:0000259" key="11">
    <source>
        <dbReference type="Pfam" id="PF05572"/>
    </source>
</evidence>
<reference evidence="12 13" key="1">
    <citation type="submission" date="2024-09" db="EMBL/GenBank/DDBJ databases">
        <title>Itraconazole resistance in Madurella fahalii resulting from another homologue of gene encoding cytochrome P450 14-alpha sterol demethylase (CYP51).</title>
        <authorList>
            <person name="Yoshioka I."/>
            <person name="Fahal A.H."/>
            <person name="Kaneko S."/>
            <person name="Yaguchi T."/>
        </authorList>
    </citation>
    <scope>NUCLEOTIDE SEQUENCE [LARGE SCALE GENOMIC DNA]</scope>
    <source>
        <strain evidence="12 13">IFM 68171</strain>
    </source>
</reference>
<dbReference type="Proteomes" id="UP001628179">
    <property type="component" value="Unassembled WGS sequence"/>
</dbReference>